<reference evidence="1 2" key="1">
    <citation type="journal article" date="2005" name="Appl. Environ. Microbiol.">
        <title>Intestinal bacterial communities that produce active estrogen-like compounds enterodiol and enterolactone in humans.</title>
        <authorList>
            <person name="Clavel T."/>
            <person name="Henderson G."/>
            <person name="Alpert C.A."/>
            <person name="Philippe C."/>
            <person name="Rigottier-Gois L."/>
            <person name="Dore J."/>
            <person name="Blaut M."/>
        </authorList>
    </citation>
    <scope>NUCLEOTIDE SEQUENCE [LARGE SCALE GENOMIC DNA]</scope>
    <source>
        <strain evidence="1 2">SECO-MT75m2</strain>
    </source>
</reference>
<accession>A0A5C5BSX2</accession>
<gene>
    <name evidence="1" type="ORF">FIC87_11340</name>
</gene>
<dbReference type="Proteomes" id="UP000312594">
    <property type="component" value="Unassembled WGS sequence"/>
</dbReference>
<comment type="caution">
    <text evidence="1">The sequence shown here is derived from an EMBL/GenBank/DDBJ whole genome shotgun (WGS) entry which is preliminary data.</text>
</comment>
<organism evidence="1 2">
    <name type="scientific">Eggerthella lenta</name>
    <name type="common">Eubacterium lentum</name>
    <dbReference type="NCBI Taxonomy" id="84112"/>
    <lineage>
        <taxon>Bacteria</taxon>
        <taxon>Bacillati</taxon>
        <taxon>Actinomycetota</taxon>
        <taxon>Coriobacteriia</taxon>
        <taxon>Eggerthellales</taxon>
        <taxon>Eggerthellaceae</taxon>
        <taxon>Eggerthella</taxon>
    </lineage>
</organism>
<protein>
    <submittedName>
        <fullName evidence="1">Uncharacterized protein</fullName>
    </submittedName>
</protein>
<name>A0A5C5BSX2_EGGLN</name>
<evidence type="ECO:0000313" key="2">
    <source>
        <dbReference type="Proteomes" id="UP000312594"/>
    </source>
</evidence>
<proteinExistence type="predicted"/>
<dbReference type="EMBL" id="VEVP01000029">
    <property type="protein sequence ID" value="TNU89385.1"/>
    <property type="molecule type" value="Genomic_DNA"/>
</dbReference>
<evidence type="ECO:0000313" key="1">
    <source>
        <dbReference type="EMBL" id="TNU89385.1"/>
    </source>
</evidence>
<sequence length="129" mass="14181">MDKGCMARMSAAELDEYGEILGVSTAPAKTADEKMRLIERRRARTASVRALGLDLEVPVKRARDKRASDLMAKADITDAEVEEVMRILLGDEQMADVERACTDEDGTVDVDAMALAFAKLVTSDELKNF</sequence>
<dbReference type="AlphaFoldDB" id="A0A5C5BSX2"/>
<dbReference type="RefSeq" id="WP_139912864.1">
    <property type="nucleotide sequence ID" value="NZ_VEVP01000029.1"/>
</dbReference>